<dbReference type="EMBL" id="CAJQZP010000288">
    <property type="protein sequence ID" value="CAG4953959.1"/>
    <property type="molecule type" value="Genomic_DNA"/>
</dbReference>
<organism evidence="1 2">
    <name type="scientific">Parnassius apollo</name>
    <name type="common">Apollo butterfly</name>
    <name type="synonym">Papilio apollo</name>
    <dbReference type="NCBI Taxonomy" id="110799"/>
    <lineage>
        <taxon>Eukaryota</taxon>
        <taxon>Metazoa</taxon>
        <taxon>Ecdysozoa</taxon>
        <taxon>Arthropoda</taxon>
        <taxon>Hexapoda</taxon>
        <taxon>Insecta</taxon>
        <taxon>Pterygota</taxon>
        <taxon>Neoptera</taxon>
        <taxon>Endopterygota</taxon>
        <taxon>Lepidoptera</taxon>
        <taxon>Glossata</taxon>
        <taxon>Ditrysia</taxon>
        <taxon>Papilionoidea</taxon>
        <taxon>Papilionidae</taxon>
        <taxon>Parnassiinae</taxon>
        <taxon>Parnassini</taxon>
        <taxon>Parnassius</taxon>
        <taxon>Parnassius</taxon>
    </lineage>
</organism>
<dbReference type="AlphaFoldDB" id="A0A8S3WED8"/>
<protein>
    <submittedName>
        <fullName evidence="1">(apollo) hypothetical protein</fullName>
    </submittedName>
</protein>
<dbReference type="Proteomes" id="UP000691718">
    <property type="component" value="Unassembled WGS sequence"/>
</dbReference>
<evidence type="ECO:0000313" key="2">
    <source>
        <dbReference type="Proteomes" id="UP000691718"/>
    </source>
</evidence>
<dbReference type="OrthoDB" id="7382669at2759"/>
<evidence type="ECO:0000313" key="1">
    <source>
        <dbReference type="EMBL" id="CAG4953959.1"/>
    </source>
</evidence>
<accession>A0A8S3WED8</accession>
<name>A0A8S3WED8_PARAO</name>
<comment type="caution">
    <text evidence="1">The sequence shown here is derived from an EMBL/GenBank/DDBJ whole genome shotgun (WGS) entry which is preliminary data.</text>
</comment>
<gene>
    <name evidence="1" type="ORF">PAPOLLO_LOCUS4996</name>
</gene>
<proteinExistence type="predicted"/>
<keyword evidence="2" id="KW-1185">Reference proteome</keyword>
<sequence>MVLEGISKDVQADDLTKIIRQQNEEISEIINDDGLCPRSGGHPRRVRVTNTLSKGCIQESTCGPVLWNIILDELLDAKLPAGCHTQAFADDVLLVVTAASVGELELAFGPIKTKLIAFTPKAKVASINMDEHRLSFVPEVKLLGVILHEKLNFGKHVKHVINKAVRIFNKLCMYSRYTWGAHPENISTIY</sequence>
<reference evidence="1" key="1">
    <citation type="submission" date="2021-04" db="EMBL/GenBank/DDBJ databases">
        <authorList>
            <person name="Tunstrom K."/>
        </authorList>
    </citation>
    <scope>NUCLEOTIDE SEQUENCE</scope>
</reference>